<organism evidence="2 3">
    <name type="scientific">Plectus sambesii</name>
    <dbReference type="NCBI Taxonomy" id="2011161"/>
    <lineage>
        <taxon>Eukaryota</taxon>
        <taxon>Metazoa</taxon>
        <taxon>Ecdysozoa</taxon>
        <taxon>Nematoda</taxon>
        <taxon>Chromadorea</taxon>
        <taxon>Plectida</taxon>
        <taxon>Plectina</taxon>
        <taxon>Plectoidea</taxon>
        <taxon>Plectidae</taxon>
        <taxon>Plectus</taxon>
    </lineage>
</organism>
<dbReference type="SUPFAM" id="SSF47986">
    <property type="entry name" value="DEATH domain"/>
    <property type="match status" value="1"/>
</dbReference>
<sequence>MDKQKRKAIEHHNADLMESMDPHAVLDNLRARFLSPSEKESILEPYTRRRDKNRELISILFRKREELKPFEGFVEALKQTDASHAIMADAILKTHKYDNDAALAKVPRTSPLAAGENEYGLQIAQQSLKYMYLTRFQKVYPFSLPFLFDIENTWVSLALKEEEKDSQATEDHTKLLKRAFDKVKMLIIEGNPATGKTSLMRRLAYEWAKEKEKLLHYDLVLYAEFREKFLDLQLKNKKKNILTIIFSHQSLTINTTLQQFTIYWQIMRI</sequence>
<dbReference type="WBParaSite" id="PSAMB.scaffold2552size22593.g18220.t1">
    <property type="protein sequence ID" value="PSAMB.scaffold2552size22593.g18220.t1"/>
    <property type="gene ID" value="PSAMB.scaffold2552size22593.g18220"/>
</dbReference>
<evidence type="ECO:0000259" key="1">
    <source>
        <dbReference type="PROSITE" id="PS50209"/>
    </source>
</evidence>
<dbReference type="CDD" id="cd01671">
    <property type="entry name" value="CARD"/>
    <property type="match status" value="1"/>
</dbReference>
<proteinExistence type="predicted"/>
<dbReference type="AlphaFoldDB" id="A0A914VU09"/>
<accession>A0A914VU09</accession>
<dbReference type="InterPro" id="IPR027417">
    <property type="entry name" value="P-loop_NTPase"/>
</dbReference>
<dbReference type="InterPro" id="IPR001315">
    <property type="entry name" value="CARD"/>
</dbReference>
<reference evidence="3" key="1">
    <citation type="submission" date="2022-11" db="UniProtKB">
        <authorList>
            <consortium name="WormBaseParasite"/>
        </authorList>
    </citation>
    <scope>IDENTIFICATION</scope>
</reference>
<evidence type="ECO:0000313" key="3">
    <source>
        <dbReference type="WBParaSite" id="PSAMB.scaffold2552size22593.g18220.t1"/>
    </source>
</evidence>
<dbReference type="GO" id="GO:0042981">
    <property type="term" value="P:regulation of apoptotic process"/>
    <property type="evidence" value="ECO:0007669"/>
    <property type="project" value="InterPro"/>
</dbReference>
<feature type="domain" description="CARD" evidence="1">
    <location>
        <begin position="1"/>
        <end position="81"/>
    </location>
</feature>
<dbReference type="InterPro" id="IPR011029">
    <property type="entry name" value="DEATH-like_dom_sf"/>
</dbReference>
<dbReference type="Proteomes" id="UP000887566">
    <property type="component" value="Unplaced"/>
</dbReference>
<dbReference type="PROSITE" id="PS50209">
    <property type="entry name" value="CARD"/>
    <property type="match status" value="1"/>
</dbReference>
<dbReference type="SUPFAM" id="SSF52540">
    <property type="entry name" value="P-loop containing nucleoside triphosphate hydrolases"/>
    <property type="match status" value="1"/>
</dbReference>
<protein>
    <submittedName>
        <fullName evidence="3">CARD domain-containing protein</fullName>
    </submittedName>
</protein>
<keyword evidence="2" id="KW-1185">Reference proteome</keyword>
<dbReference type="Gene3D" id="1.10.533.10">
    <property type="entry name" value="Death Domain, Fas"/>
    <property type="match status" value="1"/>
</dbReference>
<dbReference type="Gene3D" id="3.40.50.300">
    <property type="entry name" value="P-loop containing nucleotide triphosphate hydrolases"/>
    <property type="match status" value="1"/>
</dbReference>
<evidence type="ECO:0000313" key="2">
    <source>
        <dbReference type="Proteomes" id="UP000887566"/>
    </source>
</evidence>
<name>A0A914VU09_9BILA</name>
<dbReference type="Pfam" id="PF00619">
    <property type="entry name" value="CARD"/>
    <property type="match status" value="1"/>
</dbReference>